<proteinExistence type="inferred from homology"/>
<dbReference type="EMBL" id="JAAKDE010000007">
    <property type="protein sequence ID" value="MBA2132736.1"/>
    <property type="molecule type" value="Genomic_DNA"/>
</dbReference>
<comment type="subcellular location">
    <subcellularLocation>
        <location evidence="1 7">Cell membrane</location>
        <topology evidence="1 7">Multi-pass membrane protein</topology>
    </subcellularLocation>
</comment>
<evidence type="ECO:0000256" key="2">
    <source>
        <dbReference type="ARBA" id="ARBA00022448"/>
    </source>
</evidence>
<keyword evidence="4 7" id="KW-0812">Transmembrane</keyword>
<organism evidence="9 10">
    <name type="scientific">Capillibacterium thermochitinicola</name>
    <dbReference type="NCBI Taxonomy" id="2699427"/>
    <lineage>
        <taxon>Bacteria</taxon>
        <taxon>Bacillati</taxon>
        <taxon>Bacillota</taxon>
        <taxon>Capillibacterium</taxon>
    </lineage>
</organism>
<evidence type="ECO:0000256" key="3">
    <source>
        <dbReference type="ARBA" id="ARBA00022475"/>
    </source>
</evidence>
<accession>A0A8J6LIK3</accession>
<reference evidence="9" key="1">
    <citation type="submission" date="2020-06" db="EMBL/GenBank/DDBJ databases">
        <title>Novel chitinolytic bacterium.</title>
        <authorList>
            <person name="Ungkulpasvich U."/>
            <person name="Kosugi A."/>
            <person name="Uke A."/>
        </authorList>
    </citation>
    <scope>NUCLEOTIDE SEQUENCE</scope>
    <source>
        <strain evidence="9">UUS1-1</strain>
    </source>
</reference>
<dbReference type="PROSITE" id="PS50928">
    <property type="entry name" value="ABC_TM1"/>
    <property type="match status" value="1"/>
</dbReference>
<name>A0A8J6LIK3_9FIRM</name>
<feature type="transmembrane region" description="Helical" evidence="7">
    <location>
        <begin position="176"/>
        <end position="203"/>
    </location>
</feature>
<dbReference type="PANTHER" id="PTHR43163">
    <property type="entry name" value="DIPEPTIDE TRANSPORT SYSTEM PERMEASE PROTEIN DPPB-RELATED"/>
    <property type="match status" value="1"/>
</dbReference>
<dbReference type="CDD" id="cd06261">
    <property type="entry name" value="TM_PBP2"/>
    <property type="match status" value="1"/>
</dbReference>
<protein>
    <submittedName>
        <fullName evidence="9">ABC transporter permease</fullName>
    </submittedName>
</protein>
<dbReference type="AlphaFoldDB" id="A0A8J6LIK3"/>
<evidence type="ECO:0000259" key="8">
    <source>
        <dbReference type="PROSITE" id="PS50928"/>
    </source>
</evidence>
<comment type="similarity">
    <text evidence="7">Belongs to the binding-protein-dependent transport system permease family.</text>
</comment>
<evidence type="ECO:0000313" key="9">
    <source>
        <dbReference type="EMBL" id="MBA2132736.1"/>
    </source>
</evidence>
<dbReference type="InterPro" id="IPR045621">
    <property type="entry name" value="BPD_transp_1_N"/>
</dbReference>
<dbReference type="Gene3D" id="1.10.3720.10">
    <property type="entry name" value="MetI-like"/>
    <property type="match status" value="1"/>
</dbReference>
<dbReference type="Pfam" id="PF19300">
    <property type="entry name" value="BPD_transp_1_N"/>
    <property type="match status" value="1"/>
</dbReference>
<evidence type="ECO:0000256" key="1">
    <source>
        <dbReference type="ARBA" id="ARBA00004651"/>
    </source>
</evidence>
<sequence>MMKMRYLPGKIFSCVLTLWLVSLLTFLVFQVLPGNPAQIMLGAEATPEQVAALEKTLGLDKPLSLRYVHWIGGVFRGDLGVSLRYAQPVRRLMVNSLKVTLPVAGMALIFIVLMGIPLGLVMGKYHWQKRKFIFSSLTQIGTAIPSFWLGILMMLTFAKLFSFFTPGAFIPWEEDWLGALASLIPPALAVALPKVAVLSRFVGTAYLEEKKRRLYSHGVR</sequence>
<dbReference type="GO" id="GO:0005886">
    <property type="term" value="C:plasma membrane"/>
    <property type="evidence" value="ECO:0007669"/>
    <property type="project" value="UniProtKB-SubCell"/>
</dbReference>
<evidence type="ECO:0000256" key="5">
    <source>
        <dbReference type="ARBA" id="ARBA00022989"/>
    </source>
</evidence>
<keyword evidence="10" id="KW-1185">Reference proteome</keyword>
<feature type="transmembrane region" description="Helical" evidence="7">
    <location>
        <begin position="143"/>
        <end position="164"/>
    </location>
</feature>
<dbReference type="GO" id="GO:0071916">
    <property type="term" value="F:dipeptide transmembrane transporter activity"/>
    <property type="evidence" value="ECO:0007669"/>
    <property type="project" value="TreeGrafter"/>
</dbReference>
<feature type="transmembrane region" description="Helical" evidence="7">
    <location>
        <begin position="99"/>
        <end position="122"/>
    </location>
</feature>
<evidence type="ECO:0000256" key="7">
    <source>
        <dbReference type="RuleBase" id="RU363032"/>
    </source>
</evidence>
<dbReference type="Proteomes" id="UP000657177">
    <property type="component" value="Unassembled WGS sequence"/>
</dbReference>
<evidence type="ECO:0000313" key="10">
    <source>
        <dbReference type="Proteomes" id="UP000657177"/>
    </source>
</evidence>
<comment type="caution">
    <text evidence="9">The sequence shown here is derived from an EMBL/GenBank/DDBJ whole genome shotgun (WGS) entry which is preliminary data.</text>
</comment>
<dbReference type="Pfam" id="PF00528">
    <property type="entry name" value="BPD_transp_1"/>
    <property type="match status" value="1"/>
</dbReference>
<evidence type="ECO:0000256" key="4">
    <source>
        <dbReference type="ARBA" id="ARBA00022692"/>
    </source>
</evidence>
<feature type="domain" description="ABC transmembrane type-1" evidence="8">
    <location>
        <begin position="97"/>
        <end position="220"/>
    </location>
</feature>
<keyword evidence="3" id="KW-1003">Cell membrane</keyword>
<gene>
    <name evidence="9" type="ORF">G5B42_04155</name>
</gene>
<keyword evidence="6 7" id="KW-0472">Membrane</keyword>
<dbReference type="SUPFAM" id="SSF161098">
    <property type="entry name" value="MetI-like"/>
    <property type="match status" value="1"/>
</dbReference>
<dbReference type="InterPro" id="IPR000515">
    <property type="entry name" value="MetI-like"/>
</dbReference>
<evidence type="ECO:0000256" key="6">
    <source>
        <dbReference type="ARBA" id="ARBA00023136"/>
    </source>
</evidence>
<dbReference type="PANTHER" id="PTHR43163:SF6">
    <property type="entry name" value="DIPEPTIDE TRANSPORT SYSTEM PERMEASE PROTEIN DPPB-RELATED"/>
    <property type="match status" value="1"/>
</dbReference>
<dbReference type="InterPro" id="IPR035906">
    <property type="entry name" value="MetI-like_sf"/>
</dbReference>
<keyword evidence="2 7" id="KW-0813">Transport</keyword>
<keyword evidence="5 7" id="KW-1133">Transmembrane helix</keyword>